<keyword evidence="1" id="KW-0539">Nucleus</keyword>
<feature type="domain" description="SWIM-type" evidence="3">
    <location>
        <begin position="126"/>
        <end position="147"/>
    </location>
</feature>
<comment type="caution">
    <text evidence="4">The sequence shown here is derived from an EMBL/GenBank/DDBJ whole genome shotgun (WGS) entry which is preliminary data.</text>
</comment>
<comment type="similarity">
    <text evidence="1">Belongs to the FHY3/FAR1 family.</text>
</comment>
<dbReference type="GO" id="GO:0008270">
    <property type="term" value="F:zinc ion binding"/>
    <property type="evidence" value="ECO:0007669"/>
    <property type="project" value="UniProtKB-UniRule"/>
</dbReference>
<dbReference type="Pfam" id="PF04434">
    <property type="entry name" value="SWIM"/>
    <property type="match status" value="1"/>
</dbReference>
<dbReference type="EMBL" id="JBBPBK010000014">
    <property type="protein sequence ID" value="KAK9269858.1"/>
    <property type="molecule type" value="Genomic_DNA"/>
</dbReference>
<keyword evidence="1" id="KW-0862">Zinc</keyword>
<dbReference type="InterPro" id="IPR007527">
    <property type="entry name" value="Znf_SWIM"/>
</dbReference>
<evidence type="ECO:0000259" key="3">
    <source>
        <dbReference type="Pfam" id="PF04434"/>
    </source>
</evidence>
<keyword evidence="1" id="KW-0479">Metal-binding</keyword>
<dbReference type="GO" id="GO:0006355">
    <property type="term" value="P:regulation of DNA-templated transcription"/>
    <property type="evidence" value="ECO:0007669"/>
    <property type="project" value="UniProtKB-UniRule"/>
</dbReference>
<evidence type="ECO:0000313" key="5">
    <source>
        <dbReference type="Proteomes" id="UP001415857"/>
    </source>
</evidence>
<evidence type="ECO:0000313" key="4">
    <source>
        <dbReference type="EMBL" id="KAK9269858.1"/>
    </source>
</evidence>
<gene>
    <name evidence="4" type="ORF">L1049_025431</name>
</gene>
<dbReference type="Proteomes" id="UP001415857">
    <property type="component" value="Unassembled WGS sequence"/>
</dbReference>
<dbReference type="AlphaFoldDB" id="A0AAP0NBU5"/>
<name>A0AAP0NBU5_LIQFO</name>
<reference evidence="4 5" key="1">
    <citation type="journal article" date="2024" name="Plant J.">
        <title>Genome sequences and population genomics reveal climatic adaptation and genomic divergence between two closely related sweetgum species.</title>
        <authorList>
            <person name="Xu W.Q."/>
            <person name="Ren C.Q."/>
            <person name="Zhang X.Y."/>
            <person name="Comes H.P."/>
            <person name="Liu X.H."/>
            <person name="Li Y.G."/>
            <person name="Kettle C.J."/>
            <person name="Jalonen R."/>
            <person name="Gaisberger H."/>
            <person name="Ma Y.Z."/>
            <person name="Qiu Y.X."/>
        </authorList>
    </citation>
    <scope>NUCLEOTIDE SEQUENCE [LARGE SCALE GENOMIC DNA]</scope>
    <source>
        <strain evidence="4">Hangzhou</strain>
    </source>
</reference>
<dbReference type="GO" id="GO:0005634">
    <property type="term" value="C:nucleus"/>
    <property type="evidence" value="ECO:0007669"/>
    <property type="project" value="UniProtKB-SubCell"/>
</dbReference>
<organism evidence="4 5">
    <name type="scientific">Liquidambar formosana</name>
    <name type="common">Formosan gum</name>
    <dbReference type="NCBI Taxonomy" id="63359"/>
    <lineage>
        <taxon>Eukaryota</taxon>
        <taxon>Viridiplantae</taxon>
        <taxon>Streptophyta</taxon>
        <taxon>Embryophyta</taxon>
        <taxon>Tracheophyta</taxon>
        <taxon>Spermatophyta</taxon>
        <taxon>Magnoliopsida</taxon>
        <taxon>eudicotyledons</taxon>
        <taxon>Gunneridae</taxon>
        <taxon>Pentapetalae</taxon>
        <taxon>Saxifragales</taxon>
        <taxon>Altingiaceae</taxon>
        <taxon>Liquidambar</taxon>
    </lineage>
</organism>
<comment type="subcellular location">
    <subcellularLocation>
        <location evidence="1">Nucleus</location>
    </subcellularLocation>
</comment>
<feature type="region of interest" description="Disordered" evidence="2">
    <location>
        <begin position="251"/>
        <end position="272"/>
    </location>
</feature>
<protein>
    <recommendedName>
        <fullName evidence="1">Protein FAR1-RELATED SEQUENCE</fullName>
    </recommendedName>
</protein>
<dbReference type="InterPro" id="IPR031052">
    <property type="entry name" value="FHY3/FAR1"/>
</dbReference>
<comment type="function">
    <text evidence="1">Putative transcription activator involved in regulating light control of development.</text>
</comment>
<keyword evidence="1" id="KW-0863">Zinc-finger</keyword>
<dbReference type="PANTHER" id="PTHR31669:SF283">
    <property type="entry name" value="PROTEIN FAR1-RELATED SEQUENCE"/>
    <property type="match status" value="1"/>
</dbReference>
<keyword evidence="5" id="KW-1185">Reference proteome</keyword>
<evidence type="ECO:0000256" key="2">
    <source>
        <dbReference type="SAM" id="MobiDB-lite"/>
    </source>
</evidence>
<dbReference type="PANTHER" id="PTHR31669">
    <property type="entry name" value="PROTEIN FAR1-RELATED SEQUENCE 10-RELATED"/>
    <property type="match status" value="1"/>
</dbReference>
<accession>A0AAP0NBU5</accession>
<sequence>MNAFFDKYVNSSTTLKQFVEQYDVTLKSKIENESIADFSSFTSTIPLISDFEFEKQFQSAYTHDMFREFQAEIGGMLYCNVSYIGSDGHTSTYQVYDVSKGKDGTSKTKVYNVLSNEHKFEVLSQCHFFEFKGIICRHILKVLIAKNVTQVTSEYILDHWRKDIKRSHNFVRNCYEDFDSPEEQVRQDSLFYLSNKISEMAIKSDDMYEFAKKKLEELHEDMVNHECNTTADEEDSACMTIRSPLQVCRKGRPPSKRLESNRYKSSGNKGRKSVGAFDVSSSAPVSIFFLFESLYSRIKYSVSEQKLW</sequence>
<proteinExistence type="inferred from homology"/>
<evidence type="ECO:0000256" key="1">
    <source>
        <dbReference type="RuleBase" id="RU367018"/>
    </source>
</evidence>